<dbReference type="PANTHER" id="PTHR30477">
    <property type="entry name" value="ABC-TRANSPORTER METAL-BINDING PROTEIN"/>
    <property type="match status" value="1"/>
</dbReference>
<feature type="transmembrane region" description="Helical" evidence="7">
    <location>
        <begin position="224"/>
        <end position="242"/>
    </location>
</feature>
<dbReference type="PANTHER" id="PTHR30477:SF22">
    <property type="entry name" value="METAL ABC TRANSPORTER PERMEASE"/>
    <property type="match status" value="1"/>
</dbReference>
<comment type="similarity">
    <text evidence="2 6">Belongs to the ABC-3 integral membrane protein family.</text>
</comment>
<keyword evidence="3 6" id="KW-0812">Transmembrane</keyword>
<name>A0A1M7BKP0_9BACL</name>
<evidence type="ECO:0000313" key="9">
    <source>
        <dbReference type="Proteomes" id="UP000184206"/>
    </source>
</evidence>
<dbReference type="OrthoDB" id="9798540at2"/>
<feature type="transmembrane region" description="Helical" evidence="7">
    <location>
        <begin position="96"/>
        <end position="119"/>
    </location>
</feature>
<accession>A0A1M7BKP0</accession>
<dbReference type="InterPro" id="IPR001626">
    <property type="entry name" value="ABC_TroCD"/>
</dbReference>
<dbReference type="Proteomes" id="UP000184206">
    <property type="component" value="Unassembled WGS sequence"/>
</dbReference>
<feature type="transmembrane region" description="Helical" evidence="7">
    <location>
        <begin position="64"/>
        <end position="84"/>
    </location>
</feature>
<dbReference type="EMBL" id="FRCF01000002">
    <property type="protein sequence ID" value="SHL55139.1"/>
    <property type="molecule type" value="Genomic_DNA"/>
</dbReference>
<dbReference type="GO" id="GO:0010043">
    <property type="term" value="P:response to zinc ion"/>
    <property type="evidence" value="ECO:0007669"/>
    <property type="project" value="TreeGrafter"/>
</dbReference>
<sequence length="289" mass="31428">MIEALLDYEFIRYSFISGIVAGLIAPLIGTFIVIRRLSLIADALSHVTLGGIAFGVYLSTLFTFTINPLITGIIFSILGALGIERLRSVYKHYQELAIPIIMSLGIAVGIVFLSLANGFNQDLFGYLFGSISAVSMNDLILIVSIGIIVILFIFLLYKELFMVSFDEEYANVMNVNRWIYIAFIIVVALVISASMRIVGILMVSALMTLPVASAMRITSSFKQLMILSVIFGETAVISGLFLSYHLNISPGGTIVLVSILILMGTIILNKLGVSRNGGRNEEVPGQTQG</sequence>
<protein>
    <submittedName>
        <fullName evidence="8">Zinc transport system permease protein</fullName>
    </submittedName>
</protein>
<dbReference type="CDD" id="cd06550">
    <property type="entry name" value="TM_ABC_iron-siderophores_like"/>
    <property type="match status" value="1"/>
</dbReference>
<keyword evidence="4 7" id="KW-1133">Transmembrane helix</keyword>
<proteinExistence type="inferred from homology"/>
<evidence type="ECO:0000256" key="4">
    <source>
        <dbReference type="ARBA" id="ARBA00022989"/>
    </source>
</evidence>
<feature type="transmembrane region" description="Helical" evidence="7">
    <location>
        <begin position="178"/>
        <end position="194"/>
    </location>
</feature>
<gene>
    <name evidence="8" type="ORF">SAMN02745189_00479</name>
</gene>
<dbReference type="Pfam" id="PF00950">
    <property type="entry name" value="ABC-3"/>
    <property type="match status" value="1"/>
</dbReference>
<dbReference type="GO" id="GO:0055085">
    <property type="term" value="P:transmembrane transport"/>
    <property type="evidence" value="ECO:0007669"/>
    <property type="project" value="InterPro"/>
</dbReference>
<comment type="subcellular location">
    <subcellularLocation>
        <location evidence="6">Cell membrane</location>
        <topology evidence="6">Multi-pass membrane protein</topology>
    </subcellularLocation>
    <subcellularLocation>
        <location evidence="1">Membrane</location>
        <topology evidence="1">Multi-pass membrane protein</topology>
    </subcellularLocation>
</comment>
<dbReference type="RefSeq" id="WP_072707907.1">
    <property type="nucleotide sequence ID" value="NZ_FRCF01000002.1"/>
</dbReference>
<keyword evidence="6" id="KW-0813">Transport</keyword>
<evidence type="ECO:0000256" key="3">
    <source>
        <dbReference type="ARBA" id="ARBA00022692"/>
    </source>
</evidence>
<organism evidence="8 9">
    <name type="scientific">Lacicoccus alkaliphilus DSM 16010</name>
    <dbReference type="NCBI Taxonomy" id="1123231"/>
    <lineage>
        <taxon>Bacteria</taxon>
        <taxon>Bacillati</taxon>
        <taxon>Bacillota</taxon>
        <taxon>Bacilli</taxon>
        <taxon>Bacillales</taxon>
        <taxon>Salinicoccaceae</taxon>
        <taxon>Lacicoccus</taxon>
    </lineage>
</organism>
<dbReference type="InterPro" id="IPR037294">
    <property type="entry name" value="ABC_BtuC-like"/>
</dbReference>
<keyword evidence="5 7" id="KW-0472">Membrane</keyword>
<evidence type="ECO:0000256" key="2">
    <source>
        <dbReference type="ARBA" id="ARBA00008034"/>
    </source>
</evidence>
<dbReference type="STRING" id="1123231.SAMN02745189_00479"/>
<evidence type="ECO:0000313" key="8">
    <source>
        <dbReference type="EMBL" id="SHL55139.1"/>
    </source>
</evidence>
<dbReference type="GO" id="GO:0043190">
    <property type="term" value="C:ATP-binding cassette (ABC) transporter complex"/>
    <property type="evidence" value="ECO:0007669"/>
    <property type="project" value="InterPro"/>
</dbReference>
<dbReference type="SUPFAM" id="SSF81345">
    <property type="entry name" value="ABC transporter involved in vitamin B12 uptake, BtuC"/>
    <property type="match status" value="1"/>
</dbReference>
<evidence type="ECO:0000256" key="1">
    <source>
        <dbReference type="ARBA" id="ARBA00004141"/>
    </source>
</evidence>
<dbReference type="Gene3D" id="1.10.3470.10">
    <property type="entry name" value="ABC transporter involved in vitamin B12 uptake, BtuC"/>
    <property type="match status" value="1"/>
</dbReference>
<evidence type="ECO:0000256" key="5">
    <source>
        <dbReference type="ARBA" id="ARBA00023136"/>
    </source>
</evidence>
<feature type="transmembrane region" description="Helical" evidence="7">
    <location>
        <begin position="12"/>
        <end position="34"/>
    </location>
</feature>
<evidence type="ECO:0000256" key="7">
    <source>
        <dbReference type="SAM" id="Phobius"/>
    </source>
</evidence>
<feature type="transmembrane region" description="Helical" evidence="7">
    <location>
        <begin position="139"/>
        <end position="157"/>
    </location>
</feature>
<dbReference type="AlphaFoldDB" id="A0A1M7BKP0"/>
<feature type="transmembrane region" description="Helical" evidence="7">
    <location>
        <begin position="248"/>
        <end position="269"/>
    </location>
</feature>
<reference evidence="8 9" key="1">
    <citation type="submission" date="2016-11" db="EMBL/GenBank/DDBJ databases">
        <authorList>
            <person name="Jaros S."/>
            <person name="Januszkiewicz K."/>
            <person name="Wedrychowicz H."/>
        </authorList>
    </citation>
    <scope>NUCLEOTIDE SEQUENCE [LARGE SCALE GENOMIC DNA]</scope>
    <source>
        <strain evidence="8 9">DSM 16010</strain>
    </source>
</reference>
<evidence type="ECO:0000256" key="6">
    <source>
        <dbReference type="RuleBase" id="RU003943"/>
    </source>
</evidence>
<keyword evidence="9" id="KW-1185">Reference proteome</keyword>